<evidence type="ECO:0000313" key="2">
    <source>
        <dbReference type="Proteomes" id="UP000572407"/>
    </source>
</evidence>
<comment type="caution">
    <text evidence="1">The sequence shown here is derived from an EMBL/GenBank/DDBJ whole genome shotgun (WGS) entry which is preliminary data.</text>
</comment>
<dbReference type="Proteomes" id="UP000572407">
    <property type="component" value="Unassembled WGS sequence"/>
</dbReference>
<reference evidence="1 2" key="1">
    <citation type="submission" date="2019-06" db="EMBL/GenBank/DDBJ databases">
        <title>Analysis of the biodiversity of Brassica napus bacterial endophytes for the selection of potential efficient biofertilizers for rapeseed crops.</title>
        <authorList>
            <person name="Jimenez-Gomez A."/>
            <person name="Saati-Santamaria Z."/>
            <person name="Menendez E."/>
            <person name="Rivas R."/>
            <person name="Mateos P.F."/>
            <person name="Velazquez E."/>
            <person name="Garcia-Fraile P."/>
        </authorList>
    </citation>
    <scope>NUCLEOTIDE SEQUENCE [LARGE SCALE GENOMIC DNA]</scope>
    <source>
        <strain evidence="1 2">CDVBN10</strain>
    </source>
</reference>
<dbReference type="EMBL" id="VDLV01000064">
    <property type="protein sequence ID" value="MBA1381621.1"/>
    <property type="molecule type" value="Genomic_DNA"/>
</dbReference>
<gene>
    <name evidence="1" type="ORF">FHK92_28180</name>
</gene>
<dbReference type="AlphaFoldDB" id="A0A7V8UHD6"/>
<protein>
    <submittedName>
        <fullName evidence="1">Uncharacterized protein</fullName>
    </submittedName>
</protein>
<proteinExistence type="predicted"/>
<name>A0A7V8UHD6_9PSED</name>
<evidence type="ECO:0000313" key="1">
    <source>
        <dbReference type="EMBL" id="MBA1381621.1"/>
    </source>
</evidence>
<sequence>MLHGIEACAGPCGSELARESGVSGALILAVPAPSRASSLPQWICGVARYCEPMQNPCGSELARESGGSGDIDVGMRRPLREQARSHNGFVVWHGIASLCKTPVGASLLAKAVGQATLMLDMPAPSRAGSLPQWICGVARY</sequence>
<organism evidence="1 2">
    <name type="scientific">Pseudomonas brassicacearum subsp. neoaurantiaca</name>
    <dbReference type="NCBI Taxonomy" id="494916"/>
    <lineage>
        <taxon>Bacteria</taxon>
        <taxon>Pseudomonadati</taxon>
        <taxon>Pseudomonadota</taxon>
        <taxon>Gammaproteobacteria</taxon>
        <taxon>Pseudomonadales</taxon>
        <taxon>Pseudomonadaceae</taxon>
        <taxon>Pseudomonas</taxon>
    </lineage>
</organism>
<accession>A0A7V8UHD6</accession>